<dbReference type="Gramene" id="AET2Gv21281600.1">
    <property type="protein sequence ID" value="AET2Gv21281600.1"/>
    <property type="gene ID" value="AET2Gv21281600"/>
</dbReference>
<protein>
    <recommendedName>
        <fullName evidence="1">DUF6598 domain-containing protein</fullName>
    </recommendedName>
</protein>
<evidence type="ECO:0000313" key="3">
    <source>
        <dbReference type="Proteomes" id="UP000015105"/>
    </source>
</evidence>
<dbReference type="Proteomes" id="UP000015105">
    <property type="component" value="Chromosome 2D"/>
</dbReference>
<reference evidence="2" key="4">
    <citation type="submission" date="2019-03" db="UniProtKB">
        <authorList>
            <consortium name="EnsemblPlants"/>
        </authorList>
    </citation>
    <scope>IDENTIFICATION</scope>
</reference>
<dbReference type="InterPro" id="IPR046533">
    <property type="entry name" value="DUF6598"/>
</dbReference>
<proteinExistence type="predicted"/>
<feature type="domain" description="DUF6598" evidence="1">
    <location>
        <begin position="20"/>
        <end position="73"/>
    </location>
</feature>
<name>A0A453DK87_AEGTS</name>
<dbReference type="PANTHER" id="PTHR33065:SF191">
    <property type="entry name" value="GENOME ASSEMBLY, CHROMOSOME: II"/>
    <property type="match status" value="1"/>
</dbReference>
<dbReference type="EnsemblPlants" id="AET2Gv21281600.1">
    <property type="protein sequence ID" value="AET2Gv21281600.1"/>
    <property type="gene ID" value="AET2Gv21281600"/>
</dbReference>
<dbReference type="Pfam" id="PF20241">
    <property type="entry name" value="DUF6598"/>
    <property type="match status" value="1"/>
</dbReference>
<organism evidence="2 3">
    <name type="scientific">Aegilops tauschii subsp. strangulata</name>
    <name type="common">Goatgrass</name>
    <dbReference type="NCBI Taxonomy" id="200361"/>
    <lineage>
        <taxon>Eukaryota</taxon>
        <taxon>Viridiplantae</taxon>
        <taxon>Streptophyta</taxon>
        <taxon>Embryophyta</taxon>
        <taxon>Tracheophyta</taxon>
        <taxon>Spermatophyta</taxon>
        <taxon>Magnoliopsida</taxon>
        <taxon>Liliopsida</taxon>
        <taxon>Poales</taxon>
        <taxon>Poaceae</taxon>
        <taxon>BOP clade</taxon>
        <taxon>Pooideae</taxon>
        <taxon>Triticodae</taxon>
        <taxon>Triticeae</taxon>
        <taxon>Triticinae</taxon>
        <taxon>Aegilops</taxon>
    </lineage>
</organism>
<dbReference type="AlphaFoldDB" id="A0A453DK87"/>
<sequence length="78" mass="8930">MYFTPFAPGIIPYSGFATKALQIYSFKIFDLDDSLKWPLYVYGVVAARDAVDGNHNLLFSRSRTNCQLLTEKRILFCT</sequence>
<reference evidence="2" key="3">
    <citation type="journal article" date="2017" name="Nature">
        <title>Genome sequence of the progenitor of the wheat D genome Aegilops tauschii.</title>
        <authorList>
            <person name="Luo M.C."/>
            <person name="Gu Y.Q."/>
            <person name="Puiu D."/>
            <person name="Wang H."/>
            <person name="Twardziok S.O."/>
            <person name="Deal K.R."/>
            <person name="Huo N."/>
            <person name="Zhu T."/>
            <person name="Wang L."/>
            <person name="Wang Y."/>
            <person name="McGuire P.E."/>
            <person name="Liu S."/>
            <person name="Long H."/>
            <person name="Ramasamy R.K."/>
            <person name="Rodriguez J.C."/>
            <person name="Van S.L."/>
            <person name="Yuan L."/>
            <person name="Wang Z."/>
            <person name="Xia Z."/>
            <person name="Xiao L."/>
            <person name="Anderson O.D."/>
            <person name="Ouyang S."/>
            <person name="Liang Y."/>
            <person name="Zimin A.V."/>
            <person name="Pertea G."/>
            <person name="Qi P."/>
            <person name="Bennetzen J.L."/>
            <person name="Dai X."/>
            <person name="Dawson M.W."/>
            <person name="Muller H.G."/>
            <person name="Kugler K."/>
            <person name="Rivarola-Duarte L."/>
            <person name="Spannagl M."/>
            <person name="Mayer K.F.X."/>
            <person name="Lu F.H."/>
            <person name="Bevan M.W."/>
            <person name="Leroy P."/>
            <person name="Li P."/>
            <person name="You F.M."/>
            <person name="Sun Q."/>
            <person name="Liu Z."/>
            <person name="Lyons E."/>
            <person name="Wicker T."/>
            <person name="Salzberg S.L."/>
            <person name="Devos K.M."/>
            <person name="Dvorak J."/>
        </authorList>
    </citation>
    <scope>NUCLEOTIDE SEQUENCE [LARGE SCALE GENOMIC DNA]</scope>
    <source>
        <strain evidence="2">cv. AL8/78</strain>
    </source>
</reference>
<dbReference type="PANTHER" id="PTHR33065">
    <property type="entry name" value="OS07G0486400 PROTEIN"/>
    <property type="match status" value="1"/>
</dbReference>
<evidence type="ECO:0000313" key="2">
    <source>
        <dbReference type="EnsemblPlants" id="AET2Gv21281600.1"/>
    </source>
</evidence>
<accession>A0A453DK87</accession>
<reference evidence="3" key="1">
    <citation type="journal article" date="2014" name="Science">
        <title>Ancient hybridizations among the ancestral genomes of bread wheat.</title>
        <authorList>
            <consortium name="International Wheat Genome Sequencing Consortium,"/>
            <person name="Marcussen T."/>
            <person name="Sandve S.R."/>
            <person name="Heier L."/>
            <person name="Spannagl M."/>
            <person name="Pfeifer M."/>
            <person name="Jakobsen K.S."/>
            <person name="Wulff B.B."/>
            <person name="Steuernagel B."/>
            <person name="Mayer K.F."/>
            <person name="Olsen O.A."/>
        </authorList>
    </citation>
    <scope>NUCLEOTIDE SEQUENCE [LARGE SCALE GENOMIC DNA]</scope>
    <source>
        <strain evidence="3">cv. AL8/78</strain>
    </source>
</reference>
<reference evidence="2" key="5">
    <citation type="journal article" date="2021" name="G3 (Bethesda)">
        <title>Aegilops tauschii genome assembly Aet v5.0 features greater sequence contiguity and improved annotation.</title>
        <authorList>
            <person name="Wang L."/>
            <person name="Zhu T."/>
            <person name="Rodriguez J.C."/>
            <person name="Deal K.R."/>
            <person name="Dubcovsky J."/>
            <person name="McGuire P.E."/>
            <person name="Lux T."/>
            <person name="Spannagl M."/>
            <person name="Mayer K.F.X."/>
            <person name="Baldrich P."/>
            <person name="Meyers B.C."/>
            <person name="Huo N."/>
            <person name="Gu Y.Q."/>
            <person name="Zhou H."/>
            <person name="Devos K.M."/>
            <person name="Bennetzen J.L."/>
            <person name="Unver T."/>
            <person name="Budak H."/>
            <person name="Gulick P.J."/>
            <person name="Galiba G."/>
            <person name="Kalapos B."/>
            <person name="Nelson D.R."/>
            <person name="Li P."/>
            <person name="You F.M."/>
            <person name="Luo M.C."/>
            <person name="Dvorak J."/>
        </authorList>
    </citation>
    <scope>NUCLEOTIDE SEQUENCE [LARGE SCALE GENOMIC DNA]</scope>
    <source>
        <strain evidence="2">cv. AL8/78</strain>
    </source>
</reference>
<keyword evidence="3" id="KW-1185">Reference proteome</keyword>
<reference evidence="3" key="2">
    <citation type="journal article" date="2017" name="Nat. Plants">
        <title>The Aegilops tauschii genome reveals multiple impacts of transposons.</title>
        <authorList>
            <person name="Zhao G."/>
            <person name="Zou C."/>
            <person name="Li K."/>
            <person name="Wang K."/>
            <person name="Li T."/>
            <person name="Gao L."/>
            <person name="Zhang X."/>
            <person name="Wang H."/>
            <person name="Yang Z."/>
            <person name="Liu X."/>
            <person name="Jiang W."/>
            <person name="Mao L."/>
            <person name="Kong X."/>
            <person name="Jiao Y."/>
            <person name="Jia J."/>
        </authorList>
    </citation>
    <scope>NUCLEOTIDE SEQUENCE [LARGE SCALE GENOMIC DNA]</scope>
    <source>
        <strain evidence="3">cv. AL8/78</strain>
    </source>
</reference>
<evidence type="ECO:0000259" key="1">
    <source>
        <dbReference type="Pfam" id="PF20241"/>
    </source>
</evidence>